<proteinExistence type="predicted"/>
<sequence length="138" mass="14466">MTGAIIIRVPGDRDRGKASLLPTCLAKGLDPTAVRVAALTRTAGLRVIGIDILVKKEELQQSGGEVGEIGASRGGLGSGWIKCPVAGARKLAQTGKVALGWSTARVIAIPKRPVKCYKCLELGHVRATCVFTVDRGHL</sequence>
<name>A0A6P8NGW4_9HYME</name>
<gene>
    <name evidence="2" type="primary">LOC117212839</name>
</gene>
<dbReference type="AlphaFoldDB" id="A0A6P8NGW4"/>
<organism evidence="1 2">
    <name type="scientific">Bombus bifarius</name>
    <dbReference type="NCBI Taxonomy" id="103933"/>
    <lineage>
        <taxon>Eukaryota</taxon>
        <taxon>Metazoa</taxon>
        <taxon>Ecdysozoa</taxon>
        <taxon>Arthropoda</taxon>
        <taxon>Hexapoda</taxon>
        <taxon>Insecta</taxon>
        <taxon>Pterygota</taxon>
        <taxon>Neoptera</taxon>
        <taxon>Endopterygota</taxon>
        <taxon>Hymenoptera</taxon>
        <taxon>Apocrita</taxon>
        <taxon>Aculeata</taxon>
        <taxon>Apoidea</taxon>
        <taxon>Anthophila</taxon>
        <taxon>Apidae</taxon>
        <taxon>Bombus</taxon>
        <taxon>Pyrobombus</taxon>
    </lineage>
</organism>
<dbReference type="KEGG" id="bbif:117212839"/>
<accession>A0A6P8NGW4</accession>
<keyword evidence="1" id="KW-1185">Reference proteome</keyword>
<evidence type="ECO:0000313" key="2">
    <source>
        <dbReference type="RefSeq" id="XP_033313787.1"/>
    </source>
</evidence>
<protein>
    <submittedName>
        <fullName evidence="2">Uncharacterized protein LOC117212839</fullName>
    </submittedName>
</protein>
<dbReference type="Proteomes" id="UP000515164">
    <property type="component" value="Unplaced"/>
</dbReference>
<evidence type="ECO:0000313" key="1">
    <source>
        <dbReference type="Proteomes" id="UP000515164"/>
    </source>
</evidence>
<reference evidence="2" key="1">
    <citation type="submission" date="2025-08" db="UniProtKB">
        <authorList>
            <consortium name="RefSeq"/>
        </authorList>
    </citation>
    <scope>IDENTIFICATION</scope>
    <source>
        <tissue evidence="2">Muscle</tissue>
    </source>
</reference>
<dbReference type="RefSeq" id="XP_033313787.1">
    <property type="nucleotide sequence ID" value="XM_033457896.1"/>
</dbReference>
<dbReference type="GeneID" id="117212839"/>